<evidence type="ECO:0000256" key="2">
    <source>
        <dbReference type="ARBA" id="ARBA00023015"/>
    </source>
</evidence>
<feature type="domain" description="Response regulatory" evidence="7">
    <location>
        <begin position="6"/>
        <end position="119"/>
    </location>
</feature>
<dbReference type="Pfam" id="PF00072">
    <property type="entry name" value="Response_reg"/>
    <property type="match status" value="1"/>
</dbReference>
<dbReference type="SUPFAM" id="SSF46894">
    <property type="entry name" value="C-terminal effector domain of the bipartite response regulators"/>
    <property type="match status" value="1"/>
</dbReference>
<evidence type="ECO:0000259" key="7">
    <source>
        <dbReference type="PROSITE" id="PS50110"/>
    </source>
</evidence>
<keyword evidence="3 6" id="KW-0238">DNA-binding</keyword>
<evidence type="ECO:0000313" key="10">
    <source>
        <dbReference type="Proteomes" id="UP000295511"/>
    </source>
</evidence>
<dbReference type="InterPro" id="IPR039420">
    <property type="entry name" value="WalR-like"/>
</dbReference>
<keyword evidence="10" id="KW-1185">Reference proteome</keyword>
<keyword evidence="1 5" id="KW-0597">Phosphoprotein</keyword>
<dbReference type="PANTHER" id="PTHR48111">
    <property type="entry name" value="REGULATOR OF RPOS"/>
    <property type="match status" value="1"/>
</dbReference>
<protein>
    <submittedName>
        <fullName evidence="9">Response regulator transcription factor</fullName>
    </submittedName>
</protein>
<dbReference type="SMART" id="SM00862">
    <property type="entry name" value="Trans_reg_C"/>
    <property type="match status" value="1"/>
</dbReference>
<feature type="DNA-binding region" description="OmpR/PhoB-type" evidence="6">
    <location>
        <begin position="176"/>
        <end position="282"/>
    </location>
</feature>
<dbReference type="AlphaFoldDB" id="A0A4R5KF76"/>
<gene>
    <name evidence="9" type="ORF">E1809_14780</name>
</gene>
<accession>A0A4R5KF76</accession>
<dbReference type="EMBL" id="SMRU01000017">
    <property type="protein sequence ID" value="TDF93916.1"/>
    <property type="molecule type" value="Genomic_DNA"/>
</dbReference>
<dbReference type="Gene3D" id="1.10.10.10">
    <property type="entry name" value="Winged helix-like DNA-binding domain superfamily/Winged helix DNA-binding domain"/>
    <property type="match status" value="1"/>
</dbReference>
<dbReference type="SUPFAM" id="SSF52172">
    <property type="entry name" value="CheY-like"/>
    <property type="match status" value="1"/>
</dbReference>
<dbReference type="Pfam" id="PF00486">
    <property type="entry name" value="Trans_reg_C"/>
    <property type="match status" value="1"/>
</dbReference>
<dbReference type="GO" id="GO:0032993">
    <property type="term" value="C:protein-DNA complex"/>
    <property type="evidence" value="ECO:0007669"/>
    <property type="project" value="TreeGrafter"/>
</dbReference>
<evidence type="ECO:0000256" key="6">
    <source>
        <dbReference type="PROSITE-ProRule" id="PRU01091"/>
    </source>
</evidence>
<reference evidence="9 10" key="1">
    <citation type="submission" date="2019-03" db="EMBL/GenBank/DDBJ databases">
        <title>Whole genome sequence of Arthrobacter sp JH1-1.</title>
        <authorList>
            <person name="Trinh H.N."/>
        </authorList>
    </citation>
    <scope>NUCLEOTIDE SEQUENCE [LARGE SCALE GENOMIC DNA]</scope>
    <source>
        <strain evidence="9 10">JH1-1</strain>
    </source>
</reference>
<evidence type="ECO:0000256" key="3">
    <source>
        <dbReference type="ARBA" id="ARBA00023125"/>
    </source>
</evidence>
<proteinExistence type="predicted"/>
<dbReference type="InterPro" id="IPR001867">
    <property type="entry name" value="OmpR/PhoB-type_DNA-bd"/>
</dbReference>
<dbReference type="PROSITE" id="PS50110">
    <property type="entry name" value="RESPONSE_REGULATORY"/>
    <property type="match status" value="1"/>
</dbReference>
<evidence type="ECO:0000256" key="1">
    <source>
        <dbReference type="ARBA" id="ARBA00022553"/>
    </source>
</evidence>
<dbReference type="GO" id="GO:0006355">
    <property type="term" value="P:regulation of DNA-templated transcription"/>
    <property type="evidence" value="ECO:0007669"/>
    <property type="project" value="InterPro"/>
</dbReference>
<dbReference type="PANTHER" id="PTHR48111:SF4">
    <property type="entry name" value="DNA-BINDING DUAL TRANSCRIPTIONAL REGULATOR OMPR"/>
    <property type="match status" value="1"/>
</dbReference>
<dbReference type="Gene3D" id="3.40.50.2300">
    <property type="match status" value="1"/>
</dbReference>
<dbReference type="Gene3D" id="6.10.250.690">
    <property type="match status" value="1"/>
</dbReference>
<dbReference type="Proteomes" id="UP000295511">
    <property type="component" value="Unassembled WGS sequence"/>
</dbReference>
<dbReference type="GO" id="GO:0005829">
    <property type="term" value="C:cytosol"/>
    <property type="evidence" value="ECO:0007669"/>
    <property type="project" value="TreeGrafter"/>
</dbReference>
<keyword evidence="2" id="KW-0805">Transcription regulation</keyword>
<evidence type="ECO:0000256" key="4">
    <source>
        <dbReference type="ARBA" id="ARBA00023163"/>
    </source>
</evidence>
<comment type="caution">
    <text evidence="9">The sequence shown here is derived from an EMBL/GenBank/DDBJ whole genome shotgun (WGS) entry which is preliminary data.</text>
</comment>
<dbReference type="CDD" id="cd17574">
    <property type="entry name" value="REC_OmpR"/>
    <property type="match status" value="1"/>
</dbReference>
<dbReference type="GO" id="GO:0000156">
    <property type="term" value="F:phosphorelay response regulator activity"/>
    <property type="evidence" value="ECO:0007669"/>
    <property type="project" value="TreeGrafter"/>
</dbReference>
<feature type="domain" description="OmpR/PhoB-type" evidence="8">
    <location>
        <begin position="176"/>
        <end position="282"/>
    </location>
</feature>
<keyword evidence="4" id="KW-0804">Transcription</keyword>
<dbReference type="InterPro" id="IPR036388">
    <property type="entry name" value="WH-like_DNA-bd_sf"/>
</dbReference>
<dbReference type="OrthoDB" id="3197131at2"/>
<sequence>MSAPGVAVVIEDDDDIREVVHAVLEASGLEVYAAGNGLDGVDAVRRHNPDVITLDLGLPDIDGIEVTRRVREFSDAYILMLTARAREVDTLQGLSVGADDFVTKPFRPRELQARVETLLRRPRGSKLLTNQGGAITTAELPPSGAVLQTAAVQQVSAQASAVAPVPDAANAPGPEASGMEHNGLHLDVATRTTRIGNEEVQLTRTEFDILQALMETGRVVRSTQGLARWLHAREYETGAYVSESEERAIQVHIANLRRKLGDSAMSPRWVETVRGVGYRLAAKSAEN</sequence>
<dbReference type="InterPro" id="IPR011006">
    <property type="entry name" value="CheY-like_superfamily"/>
</dbReference>
<dbReference type="PROSITE" id="PS51755">
    <property type="entry name" value="OMPR_PHOB"/>
    <property type="match status" value="1"/>
</dbReference>
<dbReference type="InterPro" id="IPR001789">
    <property type="entry name" value="Sig_transdc_resp-reg_receiver"/>
</dbReference>
<evidence type="ECO:0000259" key="8">
    <source>
        <dbReference type="PROSITE" id="PS51755"/>
    </source>
</evidence>
<dbReference type="InterPro" id="IPR016032">
    <property type="entry name" value="Sig_transdc_resp-reg_C-effctor"/>
</dbReference>
<dbReference type="CDD" id="cd00383">
    <property type="entry name" value="trans_reg_C"/>
    <property type="match status" value="1"/>
</dbReference>
<feature type="modified residue" description="4-aspartylphosphate" evidence="5">
    <location>
        <position position="55"/>
    </location>
</feature>
<evidence type="ECO:0000313" key="9">
    <source>
        <dbReference type="EMBL" id="TDF93916.1"/>
    </source>
</evidence>
<dbReference type="SMART" id="SM00448">
    <property type="entry name" value="REC"/>
    <property type="match status" value="1"/>
</dbReference>
<evidence type="ECO:0000256" key="5">
    <source>
        <dbReference type="PROSITE-ProRule" id="PRU00169"/>
    </source>
</evidence>
<dbReference type="GO" id="GO:0000976">
    <property type="term" value="F:transcription cis-regulatory region binding"/>
    <property type="evidence" value="ECO:0007669"/>
    <property type="project" value="TreeGrafter"/>
</dbReference>
<organism evidence="9 10">
    <name type="scientific">Arthrobacter terricola</name>
    <dbReference type="NCBI Taxonomy" id="2547396"/>
    <lineage>
        <taxon>Bacteria</taxon>
        <taxon>Bacillati</taxon>
        <taxon>Actinomycetota</taxon>
        <taxon>Actinomycetes</taxon>
        <taxon>Micrococcales</taxon>
        <taxon>Micrococcaceae</taxon>
        <taxon>Arthrobacter</taxon>
    </lineage>
</organism>
<name>A0A4R5KF76_9MICC</name>